<feature type="compositionally biased region" description="Basic residues" evidence="1">
    <location>
        <begin position="1033"/>
        <end position="1053"/>
    </location>
</feature>
<feature type="compositionally biased region" description="Low complexity" evidence="1">
    <location>
        <begin position="166"/>
        <end position="179"/>
    </location>
</feature>
<feature type="region of interest" description="Disordered" evidence="1">
    <location>
        <begin position="831"/>
        <end position="955"/>
    </location>
</feature>
<proteinExistence type="predicted"/>
<feature type="compositionally biased region" description="Basic and acidic residues" evidence="1">
    <location>
        <begin position="1293"/>
        <end position="1308"/>
    </location>
</feature>
<protein>
    <submittedName>
        <fullName evidence="3">Uncharacterized protein LOC112043219</fullName>
    </submittedName>
</protein>
<evidence type="ECO:0000313" key="3">
    <source>
        <dbReference type="RefSeq" id="XP_052743949.1"/>
    </source>
</evidence>
<sequence length="2321" mass="259588">MEKAKAYIKSSLNAGGGGGGAGAGAVIAGKSPASPARRDPPAEERVCFVCGVAGFSDQYTIRVKPDPQSSEPYFPFLGAAHSAPTGYRTEGDEEGTVRCCYVCYTLLRQQWEQYDRENKPHSQRFYWMKRLDGKPFIGADMTFQGEYAAQVLGLGAEANATRDEPSNPSAANPRPASRALPDPPTRTASPKKDTNHTAKFNNQRYPAGGAVGATGTGGEEEVLDLRARDPSVISVGSQHSGASEPAGYLDAVRSTVSVYSGNSTSSSERDILDLSMPDKNCMTEVCYVCGDEYKRGTLYNLHTKEPKDKTVSNKQPYFPIFGEQHPRPPRSRPKDAQGTVRACAACHQHLVQQWNAYQMRGVPAHERVYTLRTRPPSLLPPSPLSLSSSGDKSIATHAHSPSLDRPPSQTTAFVCYVCGVSAPSSHLRLMYCCSNPEREPFYPFITTLKAHPDASPISPQGMVQICASCNKSIPHKYPAYGDSGDANAATNNSHTNNIRFKPYELKPGQTVSNKRPSSALAPSPHSQIIAENGMGRYRCYVCAGLYPQQSMEWLSTNAEYMNSHAMHFPCLAGAGAGAAESVARGGRVLACSRCVRHMARQWELMDAERVPLEHRRYNIPSPMPSNSSLNGERVIPTPPSTTSDRTVASHNACTSIYCYLCGLHSDLTLARVLFGQPQGNAPYFPCLLTHQQHANAEQLKENGSALVCTFCYHSLLNQWRRYEALGGCPAERRVYNTHDYHCYLCGIKTYRKRVRALPIKEFPFLMHRRTENSLLLENGDYAVVCLDCYESLRTQAADYERRGVPVEKREYNWLQQPPPPEDSAEVTIARLPSGDRSEKLIPQSLVVSRSKRHSPKQPTVERRSSSKLDKPDTGASANKIAKRTDLAPNKGGPFAAALRTLAKNAGPDVKDGAAPVSAERGEGNKDKPPPAPPKRASPAHHLPTSGFQPYRPDDRLAHPAAASFPLLEPAAYSHYAHPSIYSNAALQYRLAAEEQMYLERVFRGGVGMGVGWLPPYALYPQLAPPMPLVAHAPHAHPHAHPHAPHAHPHAPHHAAHDDREKEIALQRERERERERELREREQREKEQRERAAREKESRARDALAAAALHAPHALPYALPRSVPPLLYRPYRPYAYEDDEERARSGKASQPVASAEEEMPSTTLEPTVTSNSPIAKPPETPKPEEPPPFLDKPSFAPPKPIPHSPKISPSSIPNPNPSVTTTKQVESSYTNYGGYLYSVPGYSAFQPVAYPGMVKPNTTTISQNETCNTEFITFPSSTKETTTSVSEENITEVKTTEKHLQSEAPKTETDFEEKFIPEIVPATQPSETNKTLPSESKMNVTPINQASSTMATVPTQISNKDIKKKPPERFSLKTSIPISKIDMKCVSNPPDSMFQNYLPKKPFNPAFHTPNIKESGSKIEIQSNIVIKSALRDTEENETPIMSTPSNSINTLINAAEAINKTESQFKKPDPKPDQSIENKDSSFTSPSVKVQARPIFNPLNIETTKANLPPKPLDTTYSETKNQIVFIQKNNPSNPKMLLTIQQQNPHVLLQRTDFNPKNLEAPSRPSSQTKKCKEELVNENGTSSKVVSLKRMHQDNCDENDFENLITENQIYGNKIVVKEKSQGTLQEQDLKNKVKTDKLNTTESKNVVLQPNFVYLSNVQFPANLMMIKNNSKVNTENNKTRSISNENKTSEMTTMNLSNDEILKNNKPTDNKEIHVLKSNNNSLQTLSKTNNKTDLVFQTSNQKVIMNPQIVYQVPMIVDSDNKLNQTFVKGEYPKMVGPNKRETQKPFEQANTNDKLFITCPYQMDSKLQPKIVITNIRPKISKIDEVSSLDIYEQRKKLRRLKYLSNRDVKSVSNNESQKPETKKIQDFTKNIITPEKMKAEIYKEFANTKIIMQDECNDSDSDYSEEDLQTYNSLIKEYGEPHNNIESKENEQRKIEFLAHFKLASQNEYNERNLQRQERIFRTDAVASAYIAAGRIDCLLQEEYVSEGSNHNLSTVKVHNDIAEKEEDTDQHSKRKFLINLNLKKVTPQQKQDYEKVWLEIEKERKRREGPTVKGQILKQPTLPTNIVELDPKGQLKILTEIKKCVNENNNLIKKRIDSHGDDGESIKVLAEKNFSELNRLSKMADRSVKHFSGQNTRKRDLNPGFDSENIQNCSNSGKYYPNINIPNITKIISLKSIQSPCVATSTQATSMDEPQNSAAGVNEMFCDNFQKVQDFSCQADTLSSWPGIEVIGKLYKDYESARKKDIVELHKRNTALRVESAHITRAASRDSDRARALLAERRNLANEERSVRNSIQWLYTVVDLIRSYDNKTS</sequence>
<feature type="region of interest" description="Disordered" evidence="1">
    <location>
        <begin position="373"/>
        <end position="406"/>
    </location>
</feature>
<feature type="region of interest" description="Disordered" evidence="1">
    <location>
        <begin position="1463"/>
        <end position="1488"/>
    </location>
</feature>
<feature type="compositionally biased region" description="Basic and acidic residues" evidence="1">
    <location>
        <begin position="919"/>
        <end position="928"/>
    </location>
</feature>
<gene>
    <name evidence="3" type="primary">LOC112043219</name>
</gene>
<feature type="compositionally biased region" description="Low complexity" evidence="1">
    <location>
        <begin position="1203"/>
        <end position="1212"/>
    </location>
</feature>
<dbReference type="Proteomes" id="UP001652582">
    <property type="component" value="Chromosome 2"/>
</dbReference>
<feature type="region of interest" description="Disordered" evidence="1">
    <location>
        <begin position="307"/>
        <end position="336"/>
    </location>
</feature>
<feature type="compositionally biased region" description="Low complexity" evidence="1">
    <location>
        <begin position="1277"/>
        <end position="1287"/>
    </location>
</feature>
<reference evidence="2" key="1">
    <citation type="submission" date="2025-05" db="UniProtKB">
        <authorList>
            <consortium name="RefSeq"/>
        </authorList>
    </citation>
    <scope>NUCLEOTIDE SEQUENCE [LARGE SCALE GENOMIC DNA]</scope>
</reference>
<organism evidence="2 3">
    <name type="scientific">Bicyclus anynana</name>
    <name type="common">Squinting bush brown butterfly</name>
    <dbReference type="NCBI Taxonomy" id="110368"/>
    <lineage>
        <taxon>Eukaryota</taxon>
        <taxon>Metazoa</taxon>
        <taxon>Ecdysozoa</taxon>
        <taxon>Arthropoda</taxon>
        <taxon>Hexapoda</taxon>
        <taxon>Insecta</taxon>
        <taxon>Pterygota</taxon>
        <taxon>Neoptera</taxon>
        <taxon>Endopterygota</taxon>
        <taxon>Lepidoptera</taxon>
        <taxon>Glossata</taxon>
        <taxon>Ditrysia</taxon>
        <taxon>Papilionoidea</taxon>
        <taxon>Nymphalidae</taxon>
        <taxon>Satyrinae</taxon>
        <taxon>Satyrini</taxon>
        <taxon>Mycalesina</taxon>
        <taxon>Bicyclus</taxon>
    </lineage>
</organism>
<feature type="compositionally biased region" description="Basic and acidic residues" evidence="1">
    <location>
        <begin position="1463"/>
        <end position="1480"/>
    </location>
</feature>
<feature type="region of interest" description="Disordered" evidence="1">
    <location>
        <begin position="1030"/>
        <end position="1102"/>
    </location>
</feature>
<accession>A0ABM3LXZ9</accession>
<evidence type="ECO:0000313" key="2">
    <source>
        <dbReference type="Proteomes" id="UP001652582"/>
    </source>
</evidence>
<evidence type="ECO:0000256" key="1">
    <source>
        <dbReference type="SAM" id="MobiDB-lite"/>
    </source>
</evidence>
<feature type="compositionally biased region" description="Basic and acidic residues" evidence="1">
    <location>
        <begin position="859"/>
        <end position="872"/>
    </location>
</feature>
<feature type="region of interest" description="Disordered" evidence="1">
    <location>
        <begin position="159"/>
        <end position="217"/>
    </location>
</feature>
<feature type="region of interest" description="Disordered" evidence="1">
    <location>
        <begin position="1137"/>
        <end position="1223"/>
    </location>
</feature>
<name>A0ABM3LXZ9_BICAN</name>
<dbReference type="PANTHER" id="PTHR40240">
    <property type="entry name" value="PLEXUS, ISOFORM A"/>
    <property type="match status" value="1"/>
</dbReference>
<dbReference type="RefSeq" id="XP_052743949.1">
    <property type="nucleotide sequence ID" value="XM_052887989.1"/>
</dbReference>
<feature type="region of interest" description="Disordered" evidence="1">
    <location>
        <begin position="1277"/>
        <end position="1308"/>
    </location>
</feature>
<dbReference type="GeneID" id="112043219"/>
<reference evidence="3" key="2">
    <citation type="submission" date="2025-08" db="UniProtKB">
        <authorList>
            <consortium name="RefSeq"/>
        </authorList>
    </citation>
    <scope>IDENTIFICATION</scope>
</reference>
<feature type="compositionally biased region" description="Polar residues" evidence="1">
    <location>
        <begin position="1159"/>
        <end position="1171"/>
    </location>
</feature>
<dbReference type="PANTHER" id="PTHR40240:SF1">
    <property type="entry name" value="PLEXUS, ISOFORM A"/>
    <property type="match status" value="1"/>
</dbReference>
<keyword evidence="2" id="KW-1185">Reference proteome</keyword>
<feature type="compositionally biased region" description="Basic and acidic residues" evidence="1">
    <location>
        <begin position="1054"/>
        <end position="1101"/>
    </location>
</feature>
<feature type="region of interest" description="Disordered" evidence="1">
    <location>
        <begin position="2136"/>
        <end position="2155"/>
    </location>
</feature>
<feature type="compositionally biased region" description="Pro residues" evidence="1">
    <location>
        <begin position="1185"/>
        <end position="1202"/>
    </location>
</feature>